<dbReference type="SUPFAM" id="SSF56112">
    <property type="entry name" value="Protein kinase-like (PK-like)"/>
    <property type="match status" value="1"/>
</dbReference>
<dbReference type="EC" id="2.3.2.27" evidence="2"/>
<dbReference type="Gene3D" id="3.30.200.20">
    <property type="entry name" value="Phosphorylase Kinase, domain 1"/>
    <property type="match status" value="1"/>
</dbReference>
<dbReference type="GO" id="GO:0005524">
    <property type="term" value="F:ATP binding"/>
    <property type="evidence" value="ECO:0007669"/>
    <property type="project" value="InterPro"/>
</dbReference>
<dbReference type="InterPro" id="IPR011009">
    <property type="entry name" value="Kinase-like_dom_sf"/>
</dbReference>
<reference evidence="6" key="1">
    <citation type="submission" date="2023-05" db="EMBL/GenBank/DDBJ databases">
        <title>Nepenthes gracilis genome sequencing.</title>
        <authorList>
            <person name="Fukushima K."/>
        </authorList>
    </citation>
    <scope>NUCLEOTIDE SEQUENCE</scope>
    <source>
        <strain evidence="6">SING2019-196</strain>
    </source>
</reference>
<dbReference type="GO" id="GO:0061630">
    <property type="term" value="F:ubiquitin protein ligase activity"/>
    <property type="evidence" value="ECO:0007669"/>
    <property type="project" value="UniProtKB-EC"/>
</dbReference>
<protein>
    <recommendedName>
        <fullName evidence="2">RING-type E3 ubiquitin transferase</fullName>
        <ecNumber evidence="2">2.3.2.27</ecNumber>
    </recommendedName>
</protein>
<dbReference type="InterPro" id="IPR051348">
    <property type="entry name" value="U-box_ubiquitin_ligases"/>
</dbReference>
<dbReference type="Proteomes" id="UP001279734">
    <property type="component" value="Unassembled WGS sequence"/>
</dbReference>
<evidence type="ECO:0000256" key="1">
    <source>
        <dbReference type="ARBA" id="ARBA00000900"/>
    </source>
</evidence>
<feature type="compositionally biased region" description="Low complexity" evidence="4">
    <location>
        <begin position="57"/>
        <end position="71"/>
    </location>
</feature>
<evidence type="ECO:0000256" key="3">
    <source>
        <dbReference type="ARBA" id="ARBA00022786"/>
    </source>
</evidence>
<dbReference type="Gene3D" id="1.10.510.10">
    <property type="entry name" value="Transferase(Phosphotransferase) domain 1"/>
    <property type="match status" value="1"/>
</dbReference>
<evidence type="ECO:0000313" key="6">
    <source>
        <dbReference type="EMBL" id="GMG98254.1"/>
    </source>
</evidence>
<dbReference type="PANTHER" id="PTHR45647">
    <property type="entry name" value="OS02G0152300 PROTEIN"/>
    <property type="match status" value="1"/>
</dbReference>
<sequence>MLSKVLLHSVRYGFFANGKYEWTREAIVGIRFDPIDCQADILTAESLRSKPLQCNKSEPLSSEVGSSSGASHQQGRKLKRLEYQSAGTGAAIARNAEVTPELQKTKRNLTAIWQEKVEAEDWLERWRSHQQAGGANINANIELLDNVPQLVEFSQFNIQTATCNFSEGLKLGEGGCGSVYMGELMDRTVAIKKLYPHSMQGPSQFQKEVQVLGKPRHLHLDIICCPSFSRYAERQGASPYTDPEFHRTGVLSSKSDVNSFGLVIPQLLTGRPPMRLAAEVRKAVFCGELALILDPSAGHWPISLAGELADWGFQLCQLNSRSQSELTPTVIRALQQLHTSEEGPVLYFFFALSVRYATLTLNLKSGVFLC</sequence>
<dbReference type="InterPro" id="IPR000719">
    <property type="entry name" value="Prot_kinase_dom"/>
</dbReference>
<feature type="region of interest" description="Disordered" evidence="4">
    <location>
        <begin position="54"/>
        <end position="77"/>
    </location>
</feature>
<proteinExistence type="predicted"/>
<comment type="catalytic activity">
    <reaction evidence="1">
        <text>S-ubiquitinyl-[E2 ubiquitin-conjugating enzyme]-L-cysteine + [acceptor protein]-L-lysine = [E2 ubiquitin-conjugating enzyme]-L-cysteine + N(6)-ubiquitinyl-[acceptor protein]-L-lysine.</text>
        <dbReference type="EC" id="2.3.2.27"/>
    </reaction>
</comment>
<accession>A0AAD3P3Z2</accession>
<keyword evidence="3" id="KW-0833">Ubl conjugation pathway</keyword>
<dbReference type="AlphaFoldDB" id="A0AAD3P3Z2"/>
<dbReference type="EMBL" id="BSYO01000001">
    <property type="protein sequence ID" value="GMG98254.1"/>
    <property type="molecule type" value="Genomic_DNA"/>
</dbReference>
<dbReference type="GO" id="GO:0004672">
    <property type="term" value="F:protein kinase activity"/>
    <property type="evidence" value="ECO:0007669"/>
    <property type="project" value="InterPro"/>
</dbReference>
<organism evidence="6 7">
    <name type="scientific">Nepenthes gracilis</name>
    <name type="common">Slender pitcher plant</name>
    <dbReference type="NCBI Taxonomy" id="150966"/>
    <lineage>
        <taxon>Eukaryota</taxon>
        <taxon>Viridiplantae</taxon>
        <taxon>Streptophyta</taxon>
        <taxon>Embryophyta</taxon>
        <taxon>Tracheophyta</taxon>
        <taxon>Spermatophyta</taxon>
        <taxon>Magnoliopsida</taxon>
        <taxon>eudicotyledons</taxon>
        <taxon>Gunneridae</taxon>
        <taxon>Pentapetalae</taxon>
        <taxon>Caryophyllales</taxon>
        <taxon>Nepenthaceae</taxon>
        <taxon>Nepenthes</taxon>
    </lineage>
</organism>
<gene>
    <name evidence="6" type="ORF">Nepgr_000094</name>
</gene>
<comment type="caution">
    <text evidence="6">The sequence shown here is derived from an EMBL/GenBank/DDBJ whole genome shotgun (WGS) entry which is preliminary data.</text>
</comment>
<dbReference type="PANTHER" id="PTHR45647:SF43">
    <property type="entry name" value="OS10G0100500 PROTEIN"/>
    <property type="match status" value="1"/>
</dbReference>
<feature type="domain" description="Protein kinase" evidence="5">
    <location>
        <begin position="165"/>
        <end position="370"/>
    </location>
</feature>
<dbReference type="PROSITE" id="PS50011">
    <property type="entry name" value="PROTEIN_KINASE_DOM"/>
    <property type="match status" value="1"/>
</dbReference>
<evidence type="ECO:0000256" key="2">
    <source>
        <dbReference type="ARBA" id="ARBA00012483"/>
    </source>
</evidence>
<name>A0AAD3P3Z2_NEPGR</name>
<evidence type="ECO:0000313" key="7">
    <source>
        <dbReference type="Proteomes" id="UP001279734"/>
    </source>
</evidence>
<evidence type="ECO:0000259" key="5">
    <source>
        <dbReference type="PROSITE" id="PS50011"/>
    </source>
</evidence>
<evidence type="ECO:0000256" key="4">
    <source>
        <dbReference type="SAM" id="MobiDB-lite"/>
    </source>
</evidence>
<keyword evidence="7" id="KW-1185">Reference proteome</keyword>